<evidence type="ECO:0000256" key="5">
    <source>
        <dbReference type="SAM" id="Phobius"/>
    </source>
</evidence>
<keyword evidence="2" id="KW-0418">Kinase</keyword>
<feature type="compositionally biased region" description="Low complexity" evidence="4">
    <location>
        <begin position="1"/>
        <end position="15"/>
    </location>
</feature>
<evidence type="ECO:0000259" key="6">
    <source>
        <dbReference type="Pfam" id="PF07730"/>
    </source>
</evidence>
<reference evidence="7" key="2">
    <citation type="submission" date="2020-09" db="EMBL/GenBank/DDBJ databases">
        <authorList>
            <person name="Sun Q."/>
            <person name="Ohkuma M."/>
        </authorList>
    </citation>
    <scope>NUCLEOTIDE SEQUENCE</scope>
    <source>
        <strain evidence="7">JCM 1480</strain>
    </source>
</reference>
<name>A0A8H9GBS5_9MICO</name>
<evidence type="ECO:0000256" key="4">
    <source>
        <dbReference type="SAM" id="MobiDB-lite"/>
    </source>
</evidence>
<dbReference type="AlphaFoldDB" id="A0A8H9GBS5"/>
<feature type="compositionally biased region" description="Low complexity" evidence="4">
    <location>
        <begin position="28"/>
        <end position="45"/>
    </location>
</feature>
<keyword evidence="5" id="KW-1133">Transmembrane helix</keyword>
<keyword evidence="3" id="KW-0902">Two-component regulatory system</keyword>
<feature type="transmembrane region" description="Helical" evidence="5">
    <location>
        <begin position="164"/>
        <end position="186"/>
    </location>
</feature>
<feature type="domain" description="Signal transduction histidine kinase subgroup 3 dimerisation and phosphoacceptor" evidence="6">
    <location>
        <begin position="236"/>
        <end position="303"/>
    </location>
</feature>
<feature type="transmembrane region" description="Helical" evidence="5">
    <location>
        <begin position="192"/>
        <end position="211"/>
    </location>
</feature>
<feature type="transmembrane region" description="Helical" evidence="5">
    <location>
        <begin position="123"/>
        <end position="152"/>
    </location>
</feature>
<dbReference type="EMBL" id="BMOI01000010">
    <property type="protein sequence ID" value="GGL04938.1"/>
    <property type="molecule type" value="Genomic_DNA"/>
</dbReference>
<comment type="caution">
    <text evidence="7">The sequence shown here is derived from an EMBL/GenBank/DDBJ whole genome shotgun (WGS) entry which is preliminary data.</text>
</comment>
<feature type="transmembrane region" description="Helical" evidence="5">
    <location>
        <begin position="66"/>
        <end position="86"/>
    </location>
</feature>
<keyword evidence="5" id="KW-0472">Membrane</keyword>
<evidence type="ECO:0000313" key="8">
    <source>
        <dbReference type="Proteomes" id="UP000648535"/>
    </source>
</evidence>
<keyword evidence="1" id="KW-0808">Transferase</keyword>
<proteinExistence type="predicted"/>
<gene>
    <name evidence="7" type="ORF">GCM10009769_23800</name>
</gene>
<dbReference type="GO" id="GO:0046983">
    <property type="term" value="F:protein dimerization activity"/>
    <property type="evidence" value="ECO:0007669"/>
    <property type="project" value="InterPro"/>
</dbReference>
<reference evidence="7" key="1">
    <citation type="journal article" date="2014" name="Int. J. Syst. Evol. Microbiol.">
        <title>Complete genome sequence of Corynebacterium casei LMG S-19264T (=DSM 44701T), isolated from a smear-ripened cheese.</title>
        <authorList>
            <consortium name="US DOE Joint Genome Institute (JGI-PGF)"/>
            <person name="Walter F."/>
            <person name="Albersmeier A."/>
            <person name="Kalinowski J."/>
            <person name="Ruckert C."/>
        </authorList>
    </citation>
    <scope>NUCLEOTIDE SEQUENCE</scope>
    <source>
        <strain evidence="7">JCM 1480</strain>
    </source>
</reference>
<accession>A0A8H9GBS5</accession>
<feature type="transmembrane region" description="Helical" evidence="5">
    <location>
        <begin position="93"/>
        <end position="111"/>
    </location>
</feature>
<evidence type="ECO:0000256" key="3">
    <source>
        <dbReference type="ARBA" id="ARBA00023012"/>
    </source>
</evidence>
<dbReference type="PANTHER" id="PTHR24421:SF63">
    <property type="entry name" value="SENSOR HISTIDINE KINASE DESK"/>
    <property type="match status" value="1"/>
</dbReference>
<dbReference type="Gene3D" id="3.30.565.10">
    <property type="entry name" value="Histidine kinase-like ATPase, C-terminal domain"/>
    <property type="match status" value="1"/>
</dbReference>
<evidence type="ECO:0000256" key="2">
    <source>
        <dbReference type="ARBA" id="ARBA00022777"/>
    </source>
</evidence>
<feature type="region of interest" description="Disordered" evidence="4">
    <location>
        <begin position="1"/>
        <end position="49"/>
    </location>
</feature>
<dbReference type="InterPro" id="IPR050482">
    <property type="entry name" value="Sensor_HK_TwoCompSys"/>
</dbReference>
<evidence type="ECO:0000256" key="1">
    <source>
        <dbReference type="ARBA" id="ARBA00022679"/>
    </source>
</evidence>
<evidence type="ECO:0000313" key="7">
    <source>
        <dbReference type="EMBL" id="GGL04938.1"/>
    </source>
</evidence>
<dbReference type="Gene3D" id="1.20.5.1930">
    <property type="match status" value="1"/>
</dbReference>
<dbReference type="CDD" id="cd16917">
    <property type="entry name" value="HATPase_UhpB-NarQ-NarX-like"/>
    <property type="match status" value="1"/>
</dbReference>
<dbReference type="PANTHER" id="PTHR24421">
    <property type="entry name" value="NITRATE/NITRITE SENSOR PROTEIN NARX-RELATED"/>
    <property type="match status" value="1"/>
</dbReference>
<organism evidence="7 8">
    <name type="scientific">Curtobacterium luteum</name>
    <dbReference type="NCBI Taxonomy" id="33881"/>
    <lineage>
        <taxon>Bacteria</taxon>
        <taxon>Bacillati</taxon>
        <taxon>Actinomycetota</taxon>
        <taxon>Actinomycetes</taxon>
        <taxon>Micrococcales</taxon>
        <taxon>Microbacteriaceae</taxon>
        <taxon>Curtobacterium</taxon>
    </lineage>
</organism>
<keyword evidence="5" id="KW-0812">Transmembrane</keyword>
<protein>
    <recommendedName>
        <fullName evidence="6">Signal transduction histidine kinase subgroup 3 dimerisation and phosphoacceptor domain-containing protein</fullName>
    </recommendedName>
</protein>
<dbReference type="InterPro" id="IPR036890">
    <property type="entry name" value="HATPase_C_sf"/>
</dbReference>
<dbReference type="InterPro" id="IPR011712">
    <property type="entry name" value="Sig_transdc_His_kin_sub3_dim/P"/>
</dbReference>
<dbReference type="SUPFAM" id="SSF55874">
    <property type="entry name" value="ATPase domain of HSP90 chaperone/DNA topoisomerase II/histidine kinase"/>
    <property type="match status" value="1"/>
</dbReference>
<dbReference type="GO" id="GO:0000155">
    <property type="term" value="F:phosphorelay sensor kinase activity"/>
    <property type="evidence" value="ECO:0007669"/>
    <property type="project" value="InterPro"/>
</dbReference>
<dbReference type="GO" id="GO:0016020">
    <property type="term" value="C:membrane"/>
    <property type="evidence" value="ECO:0007669"/>
    <property type="project" value="InterPro"/>
</dbReference>
<dbReference type="Proteomes" id="UP000648535">
    <property type="component" value="Unassembled WGS sequence"/>
</dbReference>
<sequence length="428" mass="45407">MRDAETGGAATGAPTLTDMTDSRTRPVAASDGAGARRASRPSPRSFPWAVPPGATEDVIRAGRRRWYGGAVFALLWQVLELVAVWNDGRSVEAHVWSTLALFVLYAAYLFAPELMWRSGMWTRVLVLAGIATLAGLLLLAVGPLAVWTWLLVAALTGFVAERAWIAGVGVLSVIAAQLVVAGTLGWDEAVGTGLLFAPIVTVSVGASMLFFGRQREAEDRLDVAQDELTRLAVVEERARFSRDLHDVLGHSLTVVAMKSELAVRLVDVDPARARSEMLDVERLSREALQGLRQAVGGYREADLDAELVSARAALAAAEVDADLPADGAAAARDVRSLFAWVLREGVTNVVRHAAATRVRVTLTRSTLTIEDDGTGDVAGAGTVPGFPSVGGNGLRGLRERADAVGATVATGTSDLGGFLLRVERKGRR</sequence>
<dbReference type="Pfam" id="PF07730">
    <property type="entry name" value="HisKA_3"/>
    <property type="match status" value="1"/>
</dbReference>